<gene>
    <name evidence="2" type="ORF">PIB30_008617</name>
</gene>
<reference evidence="2 3" key="1">
    <citation type="journal article" date="2023" name="Plants (Basel)">
        <title>Bridging the Gap: Combining Genomics and Transcriptomics Approaches to Understand Stylosanthes scabra, an Orphan Legume from the Brazilian Caatinga.</title>
        <authorList>
            <person name="Ferreira-Neto J.R.C."/>
            <person name="da Silva M.D."/>
            <person name="Binneck E."/>
            <person name="de Melo N.F."/>
            <person name="da Silva R.H."/>
            <person name="de Melo A.L.T.M."/>
            <person name="Pandolfi V."/>
            <person name="Bustamante F.O."/>
            <person name="Brasileiro-Vidal A.C."/>
            <person name="Benko-Iseppon A.M."/>
        </authorList>
    </citation>
    <scope>NUCLEOTIDE SEQUENCE [LARGE SCALE GENOMIC DNA]</scope>
    <source>
        <tissue evidence="2">Leaves</tissue>
    </source>
</reference>
<organism evidence="2 3">
    <name type="scientific">Stylosanthes scabra</name>
    <dbReference type="NCBI Taxonomy" id="79078"/>
    <lineage>
        <taxon>Eukaryota</taxon>
        <taxon>Viridiplantae</taxon>
        <taxon>Streptophyta</taxon>
        <taxon>Embryophyta</taxon>
        <taxon>Tracheophyta</taxon>
        <taxon>Spermatophyta</taxon>
        <taxon>Magnoliopsida</taxon>
        <taxon>eudicotyledons</taxon>
        <taxon>Gunneridae</taxon>
        <taxon>Pentapetalae</taxon>
        <taxon>rosids</taxon>
        <taxon>fabids</taxon>
        <taxon>Fabales</taxon>
        <taxon>Fabaceae</taxon>
        <taxon>Papilionoideae</taxon>
        <taxon>50 kb inversion clade</taxon>
        <taxon>dalbergioids sensu lato</taxon>
        <taxon>Dalbergieae</taxon>
        <taxon>Pterocarpus clade</taxon>
        <taxon>Stylosanthes</taxon>
    </lineage>
</organism>
<keyword evidence="1" id="KW-0732">Signal</keyword>
<evidence type="ECO:0000256" key="1">
    <source>
        <dbReference type="SAM" id="SignalP"/>
    </source>
</evidence>
<dbReference type="Proteomes" id="UP001341840">
    <property type="component" value="Unassembled WGS sequence"/>
</dbReference>
<evidence type="ECO:0000313" key="3">
    <source>
        <dbReference type="Proteomes" id="UP001341840"/>
    </source>
</evidence>
<evidence type="ECO:0000313" key="2">
    <source>
        <dbReference type="EMBL" id="MED6119105.1"/>
    </source>
</evidence>
<accession>A0ABU6R502</accession>
<feature type="signal peptide" evidence="1">
    <location>
        <begin position="1"/>
        <end position="28"/>
    </location>
</feature>
<name>A0ABU6R502_9FABA</name>
<feature type="chain" id="PRO_5047338167" evidence="1">
    <location>
        <begin position="29"/>
        <end position="181"/>
    </location>
</feature>
<proteinExistence type="predicted"/>
<keyword evidence="3" id="KW-1185">Reference proteome</keyword>
<sequence>MAKLSSPMALLFALTLALALLPVRTVNGDDVSNSDMWLNMFNQASSSGAVSESTIDEAKKVLGEHQEQEHEQTGSSSYTDSSMILESARNSLAQAAAKKAAADALNNGFGFTVVATPPPSLVDDFSDWVEKARNMEKGIFMMGEAPVEAPAGSPLSAPAVEAPSNAPLASPKLTLRSIFLW</sequence>
<dbReference type="EMBL" id="JASCZI010030227">
    <property type="protein sequence ID" value="MED6119105.1"/>
    <property type="molecule type" value="Genomic_DNA"/>
</dbReference>
<protein>
    <submittedName>
        <fullName evidence="2">Uncharacterized protein</fullName>
    </submittedName>
</protein>
<comment type="caution">
    <text evidence="2">The sequence shown here is derived from an EMBL/GenBank/DDBJ whole genome shotgun (WGS) entry which is preliminary data.</text>
</comment>